<protein>
    <submittedName>
        <fullName evidence="1">Uncharacterized protein</fullName>
    </submittedName>
</protein>
<organism evidence="1 2">
    <name type="scientific">Stephania yunnanensis</name>
    <dbReference type="NCBI Taxonomy" id="152371"/>
    <lineage>
        <taxon>Eukaryota</taxon>
        <taxon>Viridiplantae</taxon>
        <taxon>Streptophyta</taxon>
        <taxon>Embryophyta</taxon>
        <taxon>Tracheophyta</taxon>
        <taxon>Spermatophyta</taxon>
        <taxon>Magnoliopsida</taxon>
        <taxon>Ranunculales</taxon>
        <taxon>Menispermaceae</taxon>
        <taxon>Menispermoideae</taxon>
        <taxon>Cissampelideae</taxon>
        <taxon>Stephania</taxon>
    </lineage>
</organism>
<accession>A0AAP0E8X2</accession>
<reference evidence="1 2" key="1">
    <citation type="submission" date="2024-01" db="EMBL/GenBank/DDBJ databases">
        <title>Genome assemblies of Stephania.</title>
        <authorList>
            <person name="Yang L."/>
        </authorList>
    </citation>
    <scope>NUCLEOTIDE SEQUENCE [LARGE SCALE GENOMIC DNA]</scope>
    <source>
        <strain evidence="1">YNDBR</strain>
        <tissue evidence="1">Leaf</tissue>
    </source>
</reference>
<keyword evidence="2" id="KW-1185">Reference proteome</keyword>
<sequence length="74" mass="8319">MYFEIPQNRDVCLVMFNIIDLFLYCARLFSMPKVIPSKVSNDAILFDGCIQKIFTVGIMSKTNTHGGNNVKSIG</sequence>
<comment type="caution">
    <text evidence="1">The sequence shown here is derived from an EMBL/GenBank/DDBJ whole genome shotgun (WGS) entry which is preliminary data.</text>
</comment>
<proteinExistence type="predicted"/>
<evidence type="ECO:0000313" key="2">
    <source>
        <dbReference type="Proteomes" id="UP001420932"/>
    </source>
</evidence>
<name>A0AAP0E8X2_9MAGN</name>
<gene>
    <name evidence="1" type="ORF">Syun_029401</name>
</gene>
<dbReference type="Proteomes" id="UP001420932">
    <property type="component" value="Unassembled WGS sequence"/>
</dbReference>
<dbReference type="AlphaFoldDB" id="A0AAP0E8X2"/>
<evidence type="ECO:0000313" key="1">
    <source>
        <dbReference type="EMBL" id="KAK9087007.1"/>
    </source>
</evidence>
<dbReference type="EMBL" id="JBBNAF010000013">
    <property type="protein sequence ID" value="KAK9087007.1"/>
    <property type="molecule type" value="Genomic_DNA"/>
</dbReference>